<evidence type="ECO:0000313" key="2">
    <source>
        <dbReference type="Proteomes" id="UP001595693"/>
    </source>
</evidence>
<sequence length="155" mass="17386">MTLACEADLQAWREQLVERVVGEIQETFSQTGEGAFPMRSRHFLDGHLAMYYRCMAPNAVRARYSLTWVPDQLAGHGLVIADVTMAKQFRGKGFLGALLARLKTLEPPLSHIEMENVYNAQLMASVQAQGWQQRPIGPLGAPLRDPLGACWFMRL</sequence>
<comment type="caution">
    <text evidence="1">The sequence shown here is derived from an EMBL/GenBank/DDBJ whole genome shotgun (WGS) entry which is preliminary data.</text>
</comment>
<evidence type="ECO:0000313" key="1">
    <source>
        <dbReference type="EMBL" id="MFC3938104.1"/>
    </source>
</evidence>
<gene>
    <name evidence="1" type="ORF">ACFOW3_26140</name>
</gene>
<reference evidence="2" key="1">
    <citation type="journal article" date="2019" name="Int. J. Syst. Evol. Microbiol.">
        <title>The Global Catalogue of Microorganisms (GCM) 10K type strain sequencing project: providing services to taxonomists for standard genome sequencing and annotation.</title>
        <authorList>
            <consortium name="The Broad Institute Genomics Platform"/>
            <consortium name="The Broad Institute Genome Sequencing Center for Infectious Disease"/>
            <person name="Wu L."/>
            <person name="Ma J."/>
        </authorList>
    </citation>
    <scope>NUCLEOTIDE SEQUENCE [LARGE SCALE GENOMIC DNA]</scope>
    <source>
        <strain evidence="2">CCUG 2113</strain>
    </source>
</reference>
<protein>
    <recommendedName>
        <fullName evidence="3">N-acetyltransferase domain-containing protein</fullName>
    </recommendedName>
</protein>
<accession>A0ABV8DHX8</accession>
<organism evidence="1 2">
    <name type="scientific">Acidovorax facilis</name>
    <dbReference type="NCBI Taxonomy" id="12917"/>
    <lineage>
        <taxon>Bacteria</taxon>
        <taxon>Pseudomonadati</taxon>
        <taxon>Pseudomonadota</taxon>
        <taxon>Betaproteobacteria</taxon>
        <taxon>Burkholderiales</taxon>
        <taxon>Comamonadaceae</taxon>
        <taxon>Acidovorax</taxon>
    </lineage>
</organism>
<dbReference type="Proteomes" id="UP001595693">
    <property type="component" value="Unassembled WGS sequence"/>
</dbReference>
<keyword evidence="2" id="KW-1185">Reference proteome</keyword>
<name>A0ABV8DHX8_9BURK</name>
<dbReference type="RefSeq" id="WP_055402091.1">
    <property type="nucleotide sequence ID" value="NZ_JAMXAX010000135.1"/>
</dbReference>
<proteinExistence type="predicted"/>
<dbReference type="EMBL" id="JBHSAJ010000166">
    <property type="protein sequence ID" value="MFC3938104.1"/>
    <property type="molecule type" value="Genomic_DNA"/>
</dbReference>
<evidence type="ECO:0008006" key="3">
    <source>
        <dbReference type="Google" id="ProtNLM"/>
    </source>
</evidence>